<organism evidence="5 6">
    <name type="scientific">Lutzomyia longipalpis</name>
    <name type="common">Sand fly</name>
    <dbReference type="NCBI Taxonomy" id="7200"/>
    <lineage>
        <taxon>Eukaryota</taxon>
        <taxon>Metazoa</taxon>
        <taxon>Ecdysozoa</taxon>
        <taxon>Arthropoda</taxon>
        <taxon>Hexapoda</taxon>
        <taxon>Insecta</taxon>
        <taxon>Pterygota</taxon>
        <taxon>Neoptera</taxon>
        <taxon>Endopterygota</taxon>
        <taxon>Diptera</taxon>
        <taxon>Nematocera</taxon>
        <taxon>Psychodoidea</taxon>
        <taxon>Psychodidae</taxon>
        <taxon>Lutzomyia</taxon>
        <taxon>Lutzomyia</taxon>
    </lineage>
</organism>
<evidence type="ECO:0000313" key="6">
    <source>
        <dbReference type="Proteomes" id="UP000092461"/>
    </source>
</evidence>
<reference evidence="5" key="3">
    <citation type="submission" date="2020-05" db="UniProtKB">
        <authorList>
            <consortium name="EnsemblMetazoa"/>
        </authorList>
    </citation>
    <scope>IDENTIFICATION</scope>
    <source>
        <strain evidence="5">Jacobina</strain>
    </source>
</reference>
<reference evidence="6" key="1">
    <citation type="submission" date="2012-05" db="EMBL/GenBank/DDBJ databases">
        <title>Whole Genome Assembly of Lutzomyia longipalpis.</title>
        <authorList>
            <person name="Richards S."/>
            <person name="Qu C."/>
            <person name="Dillon R."/>
            <person name="Worley K."/>
            <person name="Scherer S."/>
            <person name="Batterton M."/>
            <person name="Taylor A."/>
            <person name="Hawes A."/>
            <person name="Hernandez B."/>
            <person name="Kovar C."/>
            <person name="Mandapat C."/>
            <person name="Pham C."/>
            <person name="Qu C."/>
            <person name="Jing C."/>
            <person name="Bess C."/>
            <person name="Bandaranaike D."/>
            <person name="Ngo D."/>
            <person name="Ongeri F."/>
            <person name="Arias F."/>
            <person name="Lara F."/>
            <person name="Weissenberger G."/>
            <person name="Kamau G."/>
            <person name="Han H."/>
            <person name="Shen H."/>
            <person name="Dinh H."/>
            <person name="Khalil I."/>
            <person name="Jones J."/>
            <person name="Shafer J."/>
            <person name="Jayaseelan J."/>
            <person name="Quiroz J."/>
            <person name="Blankenburg K."/>
            <person name="Nguyen L."/>
            <person name="Jackson L."/>
            <person name="Francisco L."/>
            <person name="Tang L.-Y."/>
            <person name="Pu L.-L."/>
            <person name="Perales L."/>
            <person name="Lorensuhewa L."/>
            <person name="Munidasa M."/>
            <person name="Coyle M."/>
            <person name="Taylor M."/>
            <person name="Puazo M."/>
            <person name="Firestine M."/>
            <person name="Scheel M."/>
            <person name="Javaid M."/>
            <person name="Wang M."/>
            <person name="Li M."/>
            <person name="Tabassum N."/>
            <person name="Saada N."/>
            <person name="Osuji N."/>
            <person name="Aqrawi P."/>
            <person name="Fu Q."/>
            <person name="Thornton R."/>
            <person name="Raj R."/>
            <person name="Goodspeed R."/>
            <person name="Mata R."/>
            <person name="Najjar R."/>
            <person name="Gubbala S."/>
            <person name="Lee S."/>
            <person name="Denson S."/>
            <person name="Patil S."/>
            <person name="Macmil S."/>
            <person name="Qi S."/>
            <person name="Matskevitch T."/>
            <person name="Palculict T."/>
            <person name="Mathew T."/>
            <person name="Vee V."/>
            <person name="Velamala V."/>
            <person name="Korchina V."/>
            <person name="Cai W."/>
            <person name="Liu W."/>
            <person name="Dai W."/>
            <person name="Zou X."/>
            <person name="Zhu Y."/>
            <person name="Zhang Y."/>
            <person name="Wu Y.-Q."/>
            <person name="Xin Y."/>
            <person name="Nazarath L."/>
            <person name="Kovar C."/>
            <person name="Han Y."/>
            <person name="Muzny D."/>
            <person name="Gibbs R."/>
        </authorList>
    </citation>
    <scope>NUCLEOTIDE SEQUENCE [LARGE SCALE GENOMIC DNA]</scope>
    <source>
        <strain evidence="6">Jacobina</strain>
    </source>
</reference>
<protein>
    <submittedName>
        <fullName evidence="4">Putative asparaginase</fullName>
    </submittedName>
</protein>
<evidence type="ECO:0000256" key="3">
    <source>
        <dbReference type="PIRSR" id="PIRSR600246-3"/>
    </source>
</evidence>
<sequence>MVGFVAVHTGKKFTQLCDLPIGLPVQGVGNCINELHYRNVSRDACTAGIETVRNGGSALDACEVAITHLENSPVTNAGFGSNLTWDRTVECDASIMDGQTLNFGACTNVSDVKNPIKLARFICDLQSKTLAHGRVPPMVVSGEGASKIAKEMGLHLVDDPEELISEKALNCFNHYKDLVNSKAMAKNGTHCSPLDTVGAVCVDGDGNVAAGCSSGGIILKTSGRVGQAATYGAGCWAVNDTDRCIATCTTGMGEYLMKTLLAREIVNDLIHCQCPVTSLNKTFKEKFLDSPYLKTPEPLYAGALTILYDPTSGTGDLLWSHTTAAMCIGYMGTSFRKPKFLCSELPSNCKSGRTTVVSGKQFTLPT</sequence>
<proteinExistence type="inferred from homology"/>
<dbReference type="PANTHER" id="PTHR10188">
    <property type="entry name" value="L-ASPARAGINASE"/>
    <property type="match status" value="1"/>
</dbReference>
<evidence type="ECO:0000256" key="2">
    <source>
        <dbReference type="PIRSR" id="PIRSR600246-1"/>
    </source>
</evidence>
<dbReference type="CDD" id="cd04514">
    <property type="entry name" value="Taspase1_like"/>
    <property type="match status" value="1"/>
</dbReference>
<dbReference type="EnsemblMetazoa" id="LLOJ000643-RA">
    <property type="protein sequence ID" value="LLOJ000643-PA"/>
    <property type="gene ID" value="LLOJ000643"/>
</dbReference>
<dbReference type="Gene3D" id="3.60.20.30">
    <property type="entry name" value="(Glycosyl)asparaginase"/>
    <property type="match status" value="1"/>
</dbReference>
<dbReference type="Pfam" id="PF01112">
    <property type="entry name" value="Asparaginase_2"/>
    <property type="match status" value="1"/>
</dbReference>
<dbReference type="InterPro" id="IPR000246">
    <property type="entry name" value="Peptidase_T2"/>
</dbReference>
<dbReference type="GO" id="GO:0005737">
    <property type="term" value="C:cytoplasm"/>
    <property type="evidence" value="ECO:0007669"/>
    <property type="project" value="TreeGrafter"/>
</dbReference>
<dbReference type="AlphaFoldDB" id="A0A1B0C9M1"/>
<keyword evidence="6" id="KW-1185">Reference proteome</keyword>
<comment type="similarity">
    <text evidence="1">Belongs to the Ntn-hydrolase family.</text>
</comment>
<evidence type="ECO:0000256" key="1">
    <source>
        <dbReference type="ARBA" id="ARBA00010872"/>
    </source>
</evidence>
<name>A0A1B0C9M1_LUTLO</name>
<dbReference type="PANTHER" id="PTHR10188:SF8">
    <property type="entry name" value="THREONINE ASPARTASE 1"/>
    <property type="match status" value="1"/>
</dbReference>
<accession>A0A1B0C9M1</accession>
<dbReference type="InterPro" id="IPR029055">
    <property type="entry name" value="Ntn_hydrolases_N"/>
</dbReference>
<reference evidence="4" key="2">
    <citation type="journal article" date="2020" name="BMC">
        <title>Leishmania infection induces a limited differential gene expression in the sand fly midgut.</title>
        <authorList>
            <person name="Coutinho-Abreu I.V."/>
            <person name="Serafim T.D."/>
            <person name="Meneses C."/>
            <person name="Kamhawi S."/>
            <person name="Oliveira F."/>
            <person name="Valenzuela J.G."/>
        </authorList>
    </citation>
    <scope>NUCLEOTIDE SEQUENCE</scope>
    <source>
        <strain evidence="4">Jacobina</strain>
        <tissue evidence="4">Midgut</tissue>
    </source>
</reference>
<dbReference type="FunFam" id="3.60.20.30:FF:000006">
    <property type="entry name" value="Threonine aspartase"/>
    <property type="match status" value="1"/>
</dbReference>
<dbReference type="EMBL" id="GITU01000847">
    <property type="protein sequence ID" value="MBC1169550.1"/>
    <property type="molecule type" value="Transcribed_RNA"/>
</dbReference>
<feature type="active site" description="Nucleophile" evidence="2">
    <location>
        <position position="196"/>
    </location>
</feature>
<dbReference type="Proteomes" id="UP000092461">
    <property type="component" value="Unassembled WGS sequence"/>
</dbReference>
<feature type="site" description="Cleavage; by autolysis" evidence="3">
    <location>
        <begin position="195"/>
        <end position="196"/>
    </location>
</feature>
<dbReference type="EMBL" id="AJWK01002466">
    <property type="status" value="NOT_ANNOTATED_CDS"/>
    <property type="molecule type" value="Genomic_DNA"/>
</dbReference>
<evidence type="ECO:0000313" key="5">
    <source>
        <dbReference type="EnsemblMetazoa" id="LLOJ000643-PA"/>
    </source>
</evidence>
<dbReference type="GO" id="GO:0051604">
    <property type="term" value="P:protein maturation"/>
    <property type="evidence" value="ECO:0007669"/>
    <property type="project" value="TreeGrafter"/>
</dbReference>
<dbReference type="VEuPathDB" id="VectorBase:LLOJ000643"/>
<evidence type="ECO:0000313" key="4">
    <source>
        <dbReference type="EMBL" id="MBC1169550.1"/>
    </source>
</evidence>
<dbReference type="InterPro" id="IPR037464">
    <property type="entry name" value="Taspase1"/>
</dbReference>
<dbReference type="GO" id="GO:0004298">
    <property type="term" value="F:threonine-type endopeptidase activity"/>
    <property type="evidence" value="ECO:0007669"/>
    <property type="project" value="InterPro"/>
</dbReference>
<dbReference type="VEuPathDB" id="VectorBase:LLONM1_011895"/>
<dbReference type="SUPFAM" id="SSF56235">
    <property type="entry name" value="N-terminal nucleophile aminohydrolases (Ntn hydrolases)"/>
    <property type="match status" value="1"/>
</dbReference>